<evidence type="ECO:0000256" key="3">
    <source>
        <dbReference type="ARBA" id="ARBA00022761"/>
    </source>
</evidence>
<evidence type="ECO:0000313" key="10">
    <source>
        <dbReference type="RefSeq" id="XP_014071158.2"/>
    </source>
</evidence>
<dbReference type="InterPro" id="IPR050733">
    <property type="entry name" value="Vitellogenin/Apolipophorin"/>
</dbReference>
<keyword evidence="5" id="KW-0325">Glycoprotein</keyword>
<protein>
    <submittedName>
        <fullName evidence="10">Vitellogenin 3, phosvitinless isoform X1</fullName>
    </submittedName>
</protein>
<dbReference type="PANTHER" id="PTHR23345:SF29">
    <property type="entry name" value="VITELLOGENIN 3, PHOSVITINLESS"/>
    <property type="match status" value="1"/>
</dbReference>
<dbReference type="PROSITE" id="PS51211">
    <property type="entry name" value="VITELLOGENIN"/>
    <property type="match status" value="1"/>
</dbReference>
<evidence type="ECO:0000259" key="8">
    <source>
        <dbReference type="PROSITE" id="PS51211"/>
    </source>
</evidence>
<dbReference type="GO" id="GO:0032355">
    <property type="term" value="P:response to estradiol"/>
    <property type="evidence" value="ECO:0007669"/>
    <property type="project" value="TreeGrafter"/>
</dbReference>
<feature type="signal peptide" evidence="7">
    <location>
        <begin position="1"/>
        <end position="15"/>
    </location>
</feature>
<organism evidence="9 10">
    <name type="scientific">Salmo salar</name>
    <name type="common">Atlantic salmon</name>
    <dbReference type="NCBI Taxonomy" id="8030"/>
    <lineage>
        <taxon>Eukaryota</taxon>
        <taxon>Metazoa</taxon>
        <taxon>Chordata</taxon>
        <taxon>Craniata</taxon>
        <taxon>Vertebrata</taxon>
        <taxon>Euteleostomi</taxon>
        <taxon>Actinopterygii</taxon>
        <taxon>Neopterygii</taxon>
        <taxon>Teleostei</taxon>
        <taxon>Protacanthopterygii</taxon>
        <taxon>Salmoniformes</taxon>
        <taxon>Salmonidae</taxon>
        <taxon>Salmoninae</taxon>
        <taxon>Salmo</taxon>
    </lineage>
</organism>
<dbReference type="InterPro" id="IPR015255">
    <property type="entry name" value="Vitellinogen_open_b-sht"/>
</dbReference>
<dbReference type="Pfam" id="PF09175">
    <property type="entry name" value="Vit_b-sht_shell"/>
    <property type="match status" value="1"/>
</dbReference>
<dbReference type="Gene3D" id="1.25.10.20">
    <property type="entry name" value="Vitellinogen, superhelical"/>
    <property type="match status" value="1"/>
</dbReference>
<feature type="domain" description="Vitellogenin" evidence="8">
    <location>
        <begin position="24"/>
        <end position="664"/>
    </location>
</feature>
<evidence type="ECO:0000256" key="6">
    <source>
        <dbReference type="PROSITE-ProRule" id="PRU00557"/>
    </source>
</evidence>
<evidence type="ECO:0000313" key="9">
    <source>
        <dbReference type="Proteomes" id="UP001652741"/>
    </source>
</evidence>
<comment type="caution">
    <text evidence="6">Lacks conserved residue(s) required for the propagation of feature annotation.</text>
</comment>
<dbReference type="PaxDb" id="8030-ENSSSAP00000113362"/>
<dbReference type="InterPro" id="IPR001747">
    <property type="entry name" value="Vitellogenin_N"/>
</dbReference>
<dbReference type="GO" id="GO:0045735">
    <property type="term" value="F:nutrient reservoir activity"/>
    <property type="evidence" value="ECO:0007669"/>
    <property type="project" value="UniProtKB-KW"/>
</dbReference>
<dbReference type="InterPro" id="IPR015816">
    <property type="entry name" value="Vitellinogen_b-sht_N"/>
</dbReference>
<reference evidence="10" key="1">
    <citation type="submission" date="2025-08" db="UniProtKB">
        <authorList>
            <consortium name="RefSeq"/>
        </authorList>
    </citation>
    <scope>IDENTIFICATION</scope>
</reference>
<dbReference type="SUPFAM" id="SSF48431">
    <property type="entry name" value="Lipovitellin-phosvitin complex, superhelical domain"/>
    <property type="match status" value="1"/>
</dbReference>
<dbReference type="GO" id="GO:0071391">
    <property type="term" value="P:cellular response to estrogen stimulus"/>
    <property type="evidence" value="ECO:0007669"/>
    <property type="project" value="TreeGrafter"/>
</dbReference>
<keyword evidence="1" id="KW-0597">Phosphoprotein</keyword>
<dbReference type="GeneID" id="106613448"/>
<sequence>MWGFLLCHLVALAACDNISYEPGLNPKKTYEYKYEGMVNIGRGMPNLAESGVRLMCKVKIIGVSAQTFLLRVSNLNFEEFNGIPGKNAFDASPKLTKRIAAGLRKPFMFEYAKGRVGDIRTSAEISDTIVNIVRGILGFFQVTVKTTQRVYELEEVGIHGLCQSTYANVEDANSQELSVTQIVDINNCKKKAAIYRGMALAVDNKLSKERGDSVISTVRYVYTVKPTVDGGLIKKAHALERQHFSPFNVKGGNSKLQAMKELVLLSVTNTVVTPAVGPMISRGNLVYKFVKVLAQIPILMKKLDDPVPKIADMIKRLAQANIYQTDSATSEDVVVLFQLLRVTSLENHEVLWKQLSGNDEHRRWLLDTIVEVADARVLKFLKNRFKAGDVSANEAGQTLLIAFNHLAAETDLMEMAKEFLSMPFSKSHPMLWNTVVLSYGSLVYRYCTYEYGTSCPVAVVQPLLDLVIDGLKRNSELDMVLALKAIGNAGHPSSIKTIRRFLPGVSAAPVTLPPRVLSAAVQSLRHLAVRDPHSVQDITVSLFVQRHLPTEIRMLACMILFETKPPLALVSTVTAFLLEEADMHVASFSYSLIGSIAKSSTPDNHFLSTACNVAVKILAPKFGRVSYHYSKAMHLDWFNDDFLIGTATEIFMLKNAASYIPTEIVTKGKFHFIGKILQLVELGFRADGIKELFRQNIQVFNGHLSYSDFKAIFKVLQDWQTLPEDKPLLSAYTQIFGQEFFFADLNKDLIRSVIKTVSPSAGKESPVWKMIENLQKGMSWHWTKPFLMFETRYIQATSLGLPLEISKYYNTVTTITVNAKAAISPPLTDRLGQLLTSDVSLVTDGFAGFSKDQFVFHGINTDIFQCGAELKSKTVVSMPWEFSMKMNVKENTFEIDLPPCKKETKLFSVKFDVYAVSRNIEEPSLAKMTPMMPDSIEANEDIEPPKQRYLTSGQKIVKFDIYHPQVKVCAEANIYGAAFCIESEATRSHYIDEYPLYYFLGYTNFAYTIKPVQSNKPVDKIHIEMNASPTKYPVSVHHLLDTLRRLSKDATKSFHLSSGSSSSETSHQASFKAKEASASEAWNANPEPLFTIKALAMSGNTKPEGYEAAAYYTPAAQTDNAQLIVSQVGEEANWKLCTDANVDKVRQEQLKMHLRWGAECQSYEMSMKTATTHLPGSKPTLKAKIHWKTVSGYMTEVGKSIEKYIPGMAFLLGFYQKHDTNAKHEVSASVVAATAGSIAMKIKLPDLTVYHQEIAIPIQVTDFEDGQQSMGNSTLEMHREL</sequence>
<evidence type="ECO:0000256" key="5">
    <source>
        <dbReference type="ARBA" id="ARBA00023180"/>
    </source>
</evidence>
<dbReference type="KEGG" id="sasa:106613448"/>
<dbReference type="Gene3D" id="2.20.80.10">
    <property type="entry name" value="Lipovitellin-phosvitin complex, chain A, domain 4"/>
    <property type="match status" value="1"/>
</dbReference>
<keyword evidence="3" id="KW-0758">Storage protein</keyword>
<dbReference type="InterPro" id="IPR015258">
    <property type="entry name" value="Vitellinogen_b-sht_shell"/>
</dbReference>
<dbReference type="Pfam" id="PF01347">
    <property type="entry name" value="Vitellogenin_N"/>
    <property type="match status" value="1"/>
</dbReference>
<evidence type="ECO:0000256" key="4">
    <source>
        <dbReference type="ARBA" id="ARBA00023157"/>
    </source>
</evidence>
<feature type="chain" id="PRO_5045035291" evidence="7">
    <location>
        <begin position="16"/>
        <end position="1281"/>
    </location>
</feature>
<dbReference type="Proteomes" id="UP001652741">
    <property type="component" value="Chromosome ssa10"/>
</dbReference>
<evidence type="ECO:0000256" key="1">
    <source>
        <dbReference type="ARBA" id="ARBA00022553"/>
    </source>
</evidence>
<dbReference type="InterPro" id="IPR015817">
    <property type="entry name" value="Vitellinogen_open_b-sht_sub1"/>
</dbReference>
<keyword evidence="9" id="KW-1185">Reference proteome</keyword>
<dbReference type="PANTHER" id="PTHR23345">
    <property type="entry name" value="VITELLOGENIN-RELATED"/>
    <property type="match status" value="1"/>
</dbReference>
<dbReference type="SUPFAM" id="SSF56968">
    <property type="entry name" value="Lipovitellin-phosvitin complex, beta-sheet shell regions"/>
    <property type="match status" value="3"/>
</dbReference>
<gene>
    <name evidence="10" type="primary">vtg3</name>
</gene>
<dbReference type="SMART" id="SM01169">
    <property type="entry name" value="DUF1943"/>
    <property type="match status" value="1"/>
</dbReference>
<keyword evidence="2 7" id="KW-0732">Signal</keyword>
<keyword evidence="4 6" id="KW-1015">Disulfide bond</keyword>
<dbReference type="Pfam" id="PF09172">
    <property type="entry name" value="Vit_open_b-sht"/>
    <property type="match status" value="1"/>
</dbReference>
<dbReference type="InterPro" id="IPR015819">
    <property type="entry name" value="Lipid_transp_b-sht_shell"/>
</dbReference>
<name>A0A1S3T3I9_SALSA</name>
<dbReference type="SMART" id="SM01170">
    <property type="entry name" value="DUF1944"/>
    <property type="match status" value="1"/>
</dbReference>
<dbReference type="SMART" id="SM00638">
    <property type="entry name" value="LPD_N"/>
    <property type="match status" value="1"/>
</dbReference>
<accession>A0A1S3T3I9</accession>
<dbReference type="STRING" id="8030.ENSSSAP00000113362"/>
<proteinExistence type="predicted"/>
<dbReference type="InterPro" id="IPR011030">
    <property type="entry name" value="Lipovitellin_superhlx_dom"/>
</dbReference>
<dbReference type="InterPro" id="IPR037088">
    <property type="entry name" value="Vitellinogen_b-sht_shell_sf"/>
</dbReference>
<dbReference type="Gene3D" id="2.30.230.10">
    <property type="entry name" value="Lipovitellin, beta-sheet shell regions, chain A"/>
    <property type="match status" value="1"/>
</dbReference>
<evidence type="ECO:0000256" key="2">
    <source>
        <dbReference type="ARBA" id="ARBA00022729"/>
    </source>
</evidence>
<dbReference type="GO" id="GO:0005319">
    <property type="term" value="F:lipid transporter activity"/>
    <property type="evidence" value="ECO:0007669"/>
    <property type="project" value="InterPro"/>
</dbReference>
<dbReference type="Gene3D" id="2.20.90.10">
    <property type="entry name" value="Vitellinogen, beta-sheet shell domain"/>
    <property type="match status" value="1"/>
</dbReference>
<feature type="disulfide bond" evidence="6">
    <location>
        <begin position="162"/>
        <end position="188"/>
    </location>
</feature>
<evidence type="ECO:0000256" key="7">
    <source>
        <dbReference type="SAM" id="SignalP"/>
    </source>
</evidence>
<dbReference type="RefSeq" id="XP_014071158.2">
    <property type="nucleotide sequence ID" value="XM_014215683.2"/>
</dbReference>
<dbReference type="Gene3D" id="2.20.50.20">
    <property type="entry name" value="Lipovitellin. Chain A, domain 3"/>
    <property type="match status" value="1"/>
</dbReference>